<dbReference type="EMBL" id="PZJJ01000004">
    <property type="protein sequence ID" value="PTL39806.1"/>
    <property type="molecule type" value="Genomic_DNA"/>
</dbReference>
<protein>
    <submittedName>
        <fullName evidence="2">Uncharacterized protein</fullName>
    </submittedName>
</protein>
<evidence type="ECO:0000313" key="3">
    <source>
        <dbReference type="Proteomes" id="UP000240509"/>
    </source>
</evidence>
<comment type="caution">
    <text evidence="2">The sequence shown here is derived from an EMBL/GenBank/DDBJ whole genome shotgun (WGS) entry which is preliminary data.</text>
</comment>
<dbReference type="Proteomes" id="UP000240509">
    <property type="component" value="Unassembled WGS sequence"/>
</dbReference>
<sequence>MKKHAVPVLFFHKAFLFLPNVRRGHRWDQRRRQILSEETQLRQKQPMTSPMAGLSSGRSCTPE</sequence>
<dbReference type="AlphaFoldDB" id="A0A2T4U8S4"/>
<proteinExistence type="predicted"/>
<gene>
    <name evidence="2" type="ORF">C6Y45_03950</name>
</gene>
<keyword evidence="3" id="KW-1185">Reference proteome</keyword>
<accession>A0A2T4U8S4</accession>
<organism evidence="2 3">
    <name type="scientific">Alkalicoccus saliphilus</name>
    <dbReference type="NCBI Taxonomy" id="200989"/>
    <lineage>
        <taxon>Bacteria</taxon>
        <taxon>Bacillati</taxon>
        <taxon>Bacillota</taxon>
        <taxon>Bacilli</taxon>
        <taxon>Bacillales</taxon>
        <taxon>Bacillaceae</taxon>
        <taxon>Alkalicoccus</taxon>
    </lineage>
</organism>
<dbReference type="RefSeq" id="WP_107583728.1">
    <property type="nucleotide sequence ID" value="NZ_PZJJ01000004.1"/>
</dbReference>
<reference evidence="2 3" key="1">
    <citation type="submission" date="2018-03" db="EMBL/GenBank/DDBJ databases">
        <title>Alkalicoccus saliphilus sp. nov., isolated from a mineral pool.</title>
        <authorList>
            <person name="Zhao B."/>
        </authorList>
    </citation>
    <scope>NUCLEOTIDE SEQUENCE [LARGE SCALE GENOMIC DNA]</scope>
    <source>
        <strain evidence="2 3">6AG</strain>
    </source>
</reference>
<name>A0A2T4U8S4_9BACI</name>
<evidence type="ECO:0000256" key="1">
    <source>
        <dbReference type="SAM" id="MobiDB-lite"/>
    </source>
</evidence>
<feature type="region of interest" description="Disordered" evidence="1">
    <location>
        <begin position="37"/>
        <end position="63"/>
    </location>
</feature>
<evidence type="ECO:0000313" key="2">
    <source>
        <dbReference type="EMBL" id="PTL39806.1"/>
    </source>
</evidence>